<dbReference type="Gene3D" id="3.40.50.300">
    <property type="entry name" value="P-loop containing nucleotide triphosphate hydrolases"/>
    <property type="match status" value="1"/>
</dbReference>
<evidence type="ECO:0000256" key="3">
    <source>
        <dbReference type="ARBA" id="ARBA00022741"/>
    </source>
</evidence>
<comment type="caution">
    <text evidence="8">The sequence shown here is derived from an EMBL/GenBank/DDBJ whole genome shotgun (WGS) entry which is preliminary data.</text>
</comment>
<dbReference type="SUPFAM" id="SSF52540">
    <property type="entry name" value="P-loop containing nucleoside triphosphate hydrolases"/>
    <property type="match status" value="1"/>
</dbReference>
<dbReference type="InterPro" id="IPR013765">
    <property type="entry name" value="DNA_recomb/repair_RecA"/>
</dbReference>
<gene>
    <name evidence="8" type="ORF">BDD14_3991</name>
</gene>
<dbReference type="RefSeq" id="WP_130420202.1">
    <property type="nucleotide sequence ID" value="NZ_SHKW01000001.1"/>
</dbReference>
<dbReference type="Pfam" id="PF00154">
    <property type="entry name" value="RecA_N"/>
    <property type="match status" value="1"/>
</dbReference>
<accession>A0A4Q7YWV7</accession>
<dbReference type="PANTHER" id="PTHR45900">
    <property type="entry name" value="RECA"/>
    <property type="match status" value="1"/>
</dbReference>
<evidence type="ECO:0000256" key="2">
    <source>
        <dbReference type="ARBA" id="ARBA00015553"/>
    </source>
</evidence>
<keyword evidence="5" id="KW-0233">DNA recombination</keyword>
<evidence type="ECO:0000313" key="8">
    <source>
        <dbReference type="EMBL" id="RZU42412.1"/>
    </source>
</evidence>
<evidence type="ECO:0000256" key="5">
    <source>
        <dbReference type="ARBA" id="ARBA00023172"/>
    </source>
</evidence>
<organism evidence="8 9">
    <name type="scientific">Edaphobacter modestus</name>
    <dbReference type="NCBI Taxonomy" id="388466"/>
    <lineage>
        <taxon>Bacteria</taxon>
        <taxon>Pseudomonadati</taxon>
        <taxon>Acidobacteriota</taxon>
        <taxon>Terriglobia</taxon>
        <taxon>Terriglobales</taxon>
        <taxon>Acidobacteriaceae</taxon>
        <taxon>Edaphobacter</taxon>
    </lineage>
</organism>
<dbReference type="OrthoDB" id="110850at2"/>
<evidence type="ECO:0000256" key="4">
    <source>
        <dbReference type="ARBA" id="ARBA00022840"/>
    </source>
</evidence>
<proteinExistence type="inferred from homology"/>
<keyword evidence="9" id="KW-1185">Reference proteome</keyword>
<keyword evidence="4" id="KW-0067">ATP-binding</keyword>
<dbReference type="InterPro" id="IPR027417">
    <property type="entry name" value="P-loop_NTPase"/>
</dbReference>
<dbReference type="Proteomes" id="UP000292958">
    <property type="component" value="Unassembled WGS sequence"/>
</dbReference>
<feature type="region of interest" description="Disordered" evidence="6">
    <location>
        <begin position="178"/>
        <end position="197"/>
    </location>
</feature>
<comment type="similarity">
    <text evidence="1">Belongs to the RecA family.</text>
</comment>
<dbReference type="GO" id="GO:0005524">
    <property type="term" value="F:ATP binding"/>
    <property type="evidence" value="ECO:0007669"/>
    <property type="project" value="UniProtKB-KW"/>
</dbReference>
<dbReference type="GO" id="GO:0006281">
    <property type="term" value="P:DNA repair"/>
    <property type="evidence" value="ECO:0007669"/>
    <property type="project" value="InterPro"/>
</dbReference>
<dbReference type="AlphaFoldDB" id="A0A4Q7YWV7"/>
<name>A0A4Q7YWV7_9BACT</name>
<dbReference type="GO" id="GO:0006310">
    <property type="term" value="P:DNA recombination"/>
    <property type="evidence" value="ECO:0007669"/>
    <property type="project" value="UniProtKB-KW"/>
</dbReference>
<protein>
    <recommendedName>
        <fullName evidence="2">Protein RecA</fullName>
    </recommendedName>
</protein>
<keyword evidence="3" id="KW-0547">Nucleotide-binding</keyword>
<evidence type="ECO:0000256" key="1">
    <source>
        <dbReference type="ARBA" id="ARBA00009391"/>
    </source>
</evidence>
<dbReference type="InterPro" id="IPR049428">
    <property type="entry name" value="RecA-like_N"/>
</dbReference>
<dbReference type="GO" id="GO:0003697">
    <property type="term" value="F:single-stranded DNA binding"/>
    <property type="evidence" value="ECO:0007669"/>
    <property type="project" value="InterPro"/>
</dbReference>
<feature type="domain" description="RecA-like N-terminal" evidence="7">
    <location>
        <begin position="35"/>
        <end position="108"/>
    </location>
</feature>
<dbReference type="PANTHER" id="PTHR45900:SF1">
    <property type="entry name" value="MITOCHONDRIAL DNA REPAIR PROTEIN RECA HOMOLOG-RELATED"/>
    <property type="match status" value="1"/>
</dbReference>
<evidence type="ECO:0000259" key="7">
    <source>
        <dbReference type="Pfam" id="PF00154"/>
    </source>
</evidence>
<evidence type="ECO:0000313" key="9">
    <source>
        <dbReference type="Proteomes" id="UP000292958"/>
    </source>
</evidence>
<evidence type="ECO:0000256" key="6">
    <source>
        <dbReference type="SAM" id="MobiDB-lite"/>
    </source>
</evidence>
<feature type="compositionally biased region" description="Basic and acidic residues" evidence="6">
    <location>
        <begin position="178"/>
        <end position="191"/>
    </location>
</feature>
<reference evidence="8 9" key="1">
    <citation type="submission" date="2019-02" db="EMBL/GenBank/DDBJ databases">
        <title>Genomic Encyclopedia of Archaeal and Bacterial Type Strains, Phase II (KMG-II): from individual species to whole genera.</title>
        <authorList>
            <person name="Goeker M."/>
        </authorList>
    </citation>
    <scope>NUCLEOTIDE SEQUENCE [LARGE SCALE GENOMIC DNA]</scope>
    <source>
        <strain evidence="8 9">DSM 18101</strain>
    </source>
</reference>
<sequence length="347" mass="37872">MSSAAILRRQIDADLANRIPSALTPAPRTIRPVAATGIQTIDDLLEGGLPLGAITEIVGPECSGKTSFALSFLAQMTRAEKVCAWIDVSDTLDPESAAAVGVDLSRLLWVRCGLQTMPQARPPAQRTFSLPAKYMVPPPTKKGLHGGGFGSHPRNEVKGLSDAVSGLLKPEVFAPRCAEPKRKERPEKESFEPSTQKIAVERRRTTAFPNKPWARIEQALRTTDLLLQGGGFSAIIFDIGSIAPEHASRVPLATWSRYRAAAEQTQASILLLTQHSCAKSSVELLLRLQPGNARRDEATVFTGIEHEIEVVRRRFAQAPTNVIPIRKPPQRATTTTWKSRTTWAGPR</sequence>
<dbReference type="EMBL" id="SHKW01000001">
    <property type="protein sequence ID" value="RZU42412.1"/>
    <property type="molecule type" value="Genomic_DNA"/>
</dbReference>